<protein>
    <submittedName>
        <fullName evidence="1">Uncharacterized protein</fullName>
    </submittedName>
</protein>
<accession>A0A9P6JIJ9</accession>
<dbReference type="AlphaFoldDB" id="A0A9P6JIJ9"/>
<evidence type="ECO:0000313" key="1">
    <source>
        <dbReference type="EMBL" id="KAF9522140.1"/>
    </source>
</evidence>
<sequence length="209" mass="24156">MEVRGINEQELPDLTAQQRAALSEGFKKLDDLLHLEVVTTGKLGHEIIEDWDSRHPPWRSLWAIYESYFHIHMERELSRVEESALNSVDSILVARCYTLFKESNPQGYPVLLREFDAANRPEQYEKKPSRPRFRQHVRDLRIMGEKSRSQGIETGFVTLDPAKGGWTEVFVTEALSTFFYDSFELRDKDIMDDFSAHCGNEKDSGVTEG</sequence>
<gene>
    <name evidence="1" type="ORF">CPB83DRAFT_899901</name>
</gene>
<comment type="caution">
    <text evidence="1">The sequence shown here is derived from an EMBL/GenBank/DDBJ whole genome shotgun (WGS) entry which is preliminary data.</text>
</comment>
<dbReference type="Proteomes" id="UP000807306">
    <property type="component" value="Unassembled WGS sequence"/>
</dbReference>
<name>A0A9P6JIJ9_9AGAR</name>
<dbReference type="EMBL" id="MU157959">
    <property type="protein sequence ID" value="KAF9522140.1"/>
    <property type="molecule type" value="Genomic_DNA"/>
</dbReference>
<reference evidence="1" key="1">
    <citation type="submission" date="2020-11" db="EMBL/GenBank/DDBJ databases">
        <authorList>
            <consortium name="DOE Joint Genome Institute"/>
            <person name="Ahrendt S."/>
            <person name="Riley R."/>
            <person name="Andreopoulos W."/>
            <person name="Labutti K."/>
            <person name="Pangilinan J."/>
            <person name="Ruiz-Duenas F.J."/>
            <person name="Barrasa J.M."/>
            <person name="Sanchez-Garcia M."/>
            <person name="Camarero S."/>
            <person name="Miyauchi S."/>
            <person name="Serrano A."/>
            <person name="Linde D."/>
            <person name="Babiker R."/>
            <person name="Drula E."/>
            <person name="Ayuso-Fernandez I."/>
            <person name="Pacheco R."/>
            <person name="Padilla G."/>
            <person name="Ferreira P."/>
            <person name="Barriuso J."/>
            <person name="Kellner H."/>
            <person name="Castanera R."/>
            <person name="Alfaro M."/>
            <person name="Ramirez L."/>
            <person name="Pisabarro A.G."/>
            <person name="Kuo A."/>
            <person name="Tritt A."/>
            <person name="Lipzen A."/>
            <person name="He G."/>
            <person name="Yan M."/>
            <person name="Ng V."/>
            <person name="Cullen D."/>
            <person name="Martin F."/>
            <person name="Rosso M.-N."/>
            <person name="Henrissat B."/>
            <person name="Hibbett D."/>
            <person name="Martinez A.T."/>
            <person name="Grigoriev I.V."/>
        </authorList>
    </citation>
    <scope>NUCLEOTIDE SEQUENCE</scope>
    <source>
        <strain evidence="1">CBS 506.95</strain>
    </source>
</reference>
<organism evidence="1 2">
    <name type="scientific">Crepidotus variabilis</name>
    <dbReference type="NCBI Taxonomy" id="179855"/>
    <lineage>
        <taxon>Eukaryota</taxon>
        <taxon>Fungi</taxon>
        <taxon>Dikarya</taxon>
        <taxon>Basidiomycota</taxon>
        <taxon>Agaricomycotina</taxon>
        <taxon>Agaricomycetes</taxon>
        <taxon>Agaricomycetidae</taxon>
        <taxon>Agaricales</taxon>
        <taxon>Agaricineae</taxon>
        <taxon>Crepidotaceae</taxon>
        <taxon>Crepidotus</taxon>
    </lineage>
</organism>
<keyword evidence="2" id="KW-1185">Reference proteome</keyword>
<proteinExistence type="predicted"/>
<evidence type="ECO:0000313" key="2">
    <source>
        <dbReference type="Proteomes" id="UP000807306"/>
    </source>
</evidence>